<keyword evidence="9 23" id="KW-0746">Sphingolipid metabolism</keyword>
<dbReference type="GO" id="GO:0046527">
    <property type="term" value="F:glucosyltransferase activity"/>
    <property type="evidence" value="ECO:0007669"/>
    <property type="project" value="UniProtKB-ARBA"/>
</dbReference>
<evidence type="ECO:0000256" key="2">
    <source>
        <dbReference type="ARBA" id="ARBA00004207"/>
    </source>
</evidence>
<comment type="catalytic activity">
    <reaction evidence="17">
        <text>a beta-D-galactosyl-(1&lt;-&gt;1')-N-acylsphing-4-enine + cholesterol = cholesteryl 3-beta-D-galactoside + an N-acylsphing-4-enine</text>
        <dbReference type="Rhea" id="RHEA:70235"/>
        <dbReference type="ChEBI" id="CHEBI:16113"/>
        <dbReference type="ChEBI" id="CHEBI:18390"/>
        <dbReference type="ChEBI" id="CHEBI:52639"/>
        <dbReference type="ChEBI" id="CHEBI:189066"/>
    </reaction>
    <physiologicalReaction direction="left-to-right" evidence="17">
        <dbReference type="Rhea" id="RHEA:70236"/>
    </physiologicalReaction>
    <physiologicalReaction direction="right-to-left" evidence="17">
        <dbReference type="Rhea" id="RHEA:70237"/>
    </physiologicalReaction>
</comment>
<evidence type="ECO:0000259" key="25">
    <source>
        <dbReference type="Pfam" id="PF02055"/>
    </source>
</evidence>
<evidence type="ECO:0000256" key="20">
    <source>
        <dbReference type="ARBA" id="ARBA00048880"/>
    </source>
</evidence>
<comment type="catalytic activity">
    <reaction evidence="22">
        <text>beta-D-glucosyl-N-(9Z-octadecenoyl)-sphing-4E-enine + cholesterol = N-(9Z-octadecenoyl)-sphing-4-enine + cholesteryl 3-beta-D-glucoside</text>
        <dbReference type="Rhea" id="RHEA:58324"/>
        <dbReference type="ChEBI" id="CHEBI:16113"/>
        <dbReference type="ChEBI" id="CHEBI:17495"/>
        <dbReference type="ChEBI" id="CHEBI:77996"/>
        <dbReference type="ChEBI" id="CHEBI:139140"/>
    </reaction>
    <physiologicalReaction direction="left-to-right" evidence="22">
        <dbReference type="Rhea" id="RHEA:58325"/>
    </physiologicalReaction>
    <physiologicalReaction direction="right-to-left" evidence="22">
        <dbReference type="Rhea" id="RHEA:58326"/>
    </physiologicalReaction>
</comment>
<comment type="catalytic activity">
    <reaction evidence="13">
        <text>a beta-D-galactosyl-(1&lt;-&gt;1')-N-acylsphing-4-enine + H2O = an N-acylsphing-4-enine + D-galactose</text>
        <dbReference type="Rhea" id="RHEA:14297"/>
        <dbReference type="ChEBI" id="CHEBI:4139"/>
        <dbReference type="ChEBI" id="CHEBI:15377"/>
        <dbReference type="ChEBI" id="CHEBI:18390"/>
        <dbReference type="ChEBI" id="CHEBI:52639"/>
        <dbReference type="EC" id="3.2.1.46"/>
    </reaction>
    <physiologicalReaction direction="left-to-right" evidence="13">
        <dbReference type="Rhea" id="RHEA:14298"/>
    </physiologicalReaction>
</comment>
<reference evidence="27 28" key="1">
    <citation type="journal article" date="2024" name="Proc. Natl. Acad. Sci. U.S.A.">
        <title>The genetic regulatory architecture and epigenomic basis for age-related changes in rattlesnake venom.</title>
        <authorList>
            <person name="Hogan M.P."/>
            <person name="Holding M.L."/>
            <person name="Nystrom G.S."/>
            <person name="Colston T.J."/>
            <person name="Bartlett D.A."/>
            <person name="Mason A.J."/>
            <person name="Ellsworth S.A."/>
            <person name="Rautsaw R.M."/>
            <person name="Lawrence K.C."/>
            <person name="Strickland J.L."/>
            <person name="He B."/>
            <person name="Fraser P."/>
            <person name="Margres M.J."/>
            <person name="Gilbert D.M."/>
            <person name="Gibbs H.L."/>
            <person name="Parkinson C.L."/>
            <person name="Rokyta D.R."/>
        </authorList>
    </citation>
    <scope>NUCLEOTIDE SEQUENCE [LARGE SCALE GENOMIC DNA]</scope>
    <source>
        <strain evidence="27">DRR0105</strain>
    </source>
</reference>
<keyword evidence="10 23" id="KW-0443">Lipid metabolism</keyword>
<dbReference type="GO" id="GO:0010605">
    <property type="term" value="P:negative regulation of macromolecule metabolic process"/>
    <property type="evidence" value="ECO:0007669"/>
    <property type="project" value="UniProtKB-ARBA"/>
</dbReference>
<dbReference type="Pfam" id="PF17189">
    <property type="entry name" value="Glyco_hydro_30C"/>
    <property type="match status" value="2"/>
</dbReference>
<proteinExistence type="inferred from homology"/>
<keyword evidence="28" id="KW-1185">Reference proteome</keyword>
<dbReference type="GO" id="GO:0007040">
    <property type="term" value="P:lysosome organization"/>
    <property type="evidence" value="ECO:0007669"/>
    <property type="project" value="UniProtKB-ARBA"/>
</dbReference>
<evidence type="ECO:0000256" key="21">
    <source>
        <dbReference type="ARBA" id="ARBA00049379"/>
    </source>
</evidence>
<dbReference type="InterPro" id="IPR001139">
    <property type="entry name" value="Glyco_hydro_30"/>
</dbReference>
<comment type="similarity">
    <text evidence="6 23">Belongs to the glycosyl hydrolase 30 family.</text>
</comment>
<name>A0AAW1ANK6_CROAD</name>
<keyword evidence="7 24" id="KW-0732">Signal</keyword>
<dbReference type="EMBL" id="JAOTOJ010000019">
    <property type="protein sequence ID" value="KAK9391089.1"/>
    <property type="molecule type" value="Genomic_DNA"/>
</dbReference>
<dbReference type="Gene3D" id="3.20.20.80">
    <property type="entry name" value="Glycosidases"/>
    <property type="match status" value="3"/>
</dbReference>
<dbReference type="GO" id="GO:0008422">
    <property type="term" value="F:beta-glucosidase activity"/>
    <property type="evidence" value="ECO:0007669"/>
    <property type="project" value="UniProtKB-ARBA"/>
</dbReference>
<dbReference type="GO" id="GO:0008203">
    <property type="term" value="P:cholesterol metabolic process"/>
    <property type="evidence" value="ECO:0007669"/>
    <property type="project" value="UniProtKB-ARBA"/>
</dbReference>
<dbReference type="PANTHER" id="PTHR11069:SF23">
    <property type="entry name" value="LYSOSOMAL ACID GLUCOSYLCERAMIDASE"/>
    <property type="match status" value="1"/>
</dbReference>
<comment type="subcellular location">
    <subcellularLocation>
        <location evidence="2">Lysosome membrane</location>
        <topology evidence="2">Peripheral membrane protein</topology>
        <orientation evidence="2">Lumenal side</orientation>
    </subcellularLocation>
</comment>
<dbReference type="GO" id="GO:0004336">
    <property type="term" value="F:galactosylceramidase activity"/>
    <property type="evidence" value="ECO:0007669"/>
    <property type="project" value="UniProtKB-EC"/>
</dbReference>
<evidence type="ECO:0000256" key="15">
    <source>
        <dbReference type="ARBA" id="ARBA00048055"/>
    </source>
</evidence>
<evidence type="ECO:0000256" key="3">
    <source>
        <dbReference type="ARBA" id="ARBA00004731"/>
    </source>
</evidence>
<dbReference type="GO" id="GO:0030163">
    <property type="term" value="P:protein catabolic process"/>
    <property type="evidence" value="ECO:0007669"/>
    <property type="project" value="UniProtKB-ARBA"/>
</dbReference>
<evidence type="ECO:0000313" key="28">
    <source>
        <dbReference type="Proteomes" id="UP001474421"/>
    </source>
</evidence>
<evidence type="ECO:0000259" key="26">
    <source>
        <dbReference type="Pfam" id="PF17189"/>
    </source>
</evidence>
<comment type="catalytic activity">
    <reaction evidence="11">
        <text>beta-D-xylosyl-(1&lt;-&gt;1')-N-(9Z-octadecenoyl)-sphing-4-enine + cholesterol = cholesteryl 3-beta-D-xyloside + N-(9Z-octadecenoyl)-sphing-4-enine</text>
        <dbReference type="Rhea" id="RHEA:70251"/>
        <dbReference type="ChEBI" id="CHEBI:16113"/>
        <dbReference type="ChEBI" id="CHEBI:77996"/>
        <dbReference type="ChEBI" id="CHEBI:189067"/>
        <dbReference type="ChEBI" id="CHEBI:189081"/>
    </reaction>
    <physiologicalReaction direction="left-to-right" evidence="11">
        <dbReference type="Rhea" id="RHEA:70252"/>
    </physiologicalReaction>
</comment>
<comment type="catalytic activity">
    <reaction evidence="14">
        <text>1-(beta-D-galactosyl)-N-dodecanoylsphing-4-enine + cholesterol = cholesteryl 3-beta-D-galactoside + N-dodecanoylsphing-4-enine</text>
        <dbReference type="Rhea" id="RHEA:70255"/>
        <dbReference type="ChEBI" id="CHEBI:16113"/>
        <dbReference type="ChEBI" id="CHEBI:72956"/>
        <dbReference type="ChEBI" id="CHEBI:73432"/>
        <dbReference type="ChEBI" id="CHEBI:189066"/>
    </reaction>
    <physiologicalReaction direction="left-to-right" evidence="14">
        <dbReference type="Rhea" id="RHEA:70256"/>
    </physiologicalReaction>
    <physiologicalReaction direction="right-to-left" evidence="14">
        <dbReference type="Rhea" id="RHEA:70257"/>
    </physiologicalReaction>
</comment>
<comment type="catalytic activity">
    <reaction evidence="1">
        <text>a beta-D-glucosyl-(1&lt;-&gt;1')-N-acylsphing-4-enine + H2O = an N-acylsphing-4-enine + D-glucose</text>
        <dbReference type="Rhea" id="RHEA:13269"/>
        <dbReference type="ChEBI" id="CHEBI:4167"/>
        <dbReference type="ChEBI" id="CHEBI:15377"/>
        <dbReference type="ChEBI" id="CHEBI:22801"/>
        <dbReference type="ChEBI" id="CHEBI:52639"/>
        <dbReference type="EC" id="3.2.1.45"/>
    </reaction>
    <physiologicalReaction direction="left-to-right" evidence="1">
        <dbReference type="Rhea" id="RHEA:13270"/>
    </physiologicalReaction>
</comment>
<evidence type="ECO:0000256" key="19">
    <source>
        <dbReference type="ARBA" id="ARBA00048817"/>
    </source>
</evidence>
<dbReference type="GO" id="GO:0005765">
    <property type="term" value="C:lysosomal membrane"/>
    <property type="evidence" value="ECO:0007669"/>
    <property type="project" value="UniProtKB-SubCell"/>
</dbReference>
<dbReference type="PRINTS" id="PR00843">
    <property type="entry name" value="GLHYDRLASE30"/>
</dbReference>
<comment type="catalytic activity">
    <reaction evidence="12">
        <text>cholesteryl 3-beta-D-glucoside + H2O = cholesterol + D-glucose</text>
        <dbReference type="Rhea" id="RHEA:11956"/>
        <dbReference type="ChEBI" id="CHEBI:4167"/>
        <dbReference type="ChEBI" id="CHEBI:15377"/>
        <dbReference type="ChEBI" id="CHEBI:16113"/>
        <dbReference type="ChEBI" id="CHEBI:17495"/>
    </reaction>
    <physiologicalReaction direction="left-to-right" evidence="12">
        <dbReference type="Rhea" id="RHEA:11957"/>
    </physiologicalReaction>
</comment>
<evidence type="ECO:0000256" key="8">
    <source>
        <dbReference type="ARBA" id="ARBA00022801"/>
    </source>
</evidence>
<dbReference type="InterPro" id="IPR017853">
    <property type="entry name" value="GH"/>
</dbReference>
<keyword evidence="23" id="KW-0326">Glycosidase</keyword>
<dbReference type="EC" id="3.2.1.45" evidence="23"/>
<evidence type="ECO:0000256" key="4">
    <source>
        <dbReference type="ARBA" id="ARBA00004991"/>
    </source>
</evidence>
<dbReference type="InterPro" id="IPR033453">
    <property type="entry name" value="Glyco_hydro_30_TIM-barrel"/>
</dbReference>
<feature type="domain" description="Glycosyl hydrolase family 30 TIM-barrel" evidence="25">
    <location>
        <begin position="594"/>
        <end position="945"/>
    </location>
</feature>
<evidence type="ECO:0000256" key="17">
    <source>
        <dbReference type="ARBA" id="ARBA00048182"/>
    </source>
</evidence>
<evidence type="ECO:0000256" key="5">
    <source>
        <dbReference type="ARBA" id="ARBA00005189"/>
    </source>
</evidence>
<dbReference type="PANTHER" id="PTHR11069">
    <property type="entry name" value="GLUCOSYLCERAMIDASE"/>
    <property type="match status" value="1"/>
</dbReference>
<accession>A0AAW1ANK6</accession>
<dbReference type="InterPro" id="IPR033452">
    <property type="entry name" value="GH30_C"/>
</dbReference>
<comment type="pathway">
    <text evidence="4">Sphingolipid metabolism.</text>
</comment>
<comment type="pathway">
    <text evidence="3">Steroid metabolism; cholesterol metabolism.</text>
</comment>
<evidence type="ECO:0000256" key="1">
    <source>
        <dbReference type="ARBA" id="ARBA00001013"/>
    </source>
</evidence>
<evidence type="ECO:0000256" key="7">
    <source>
        <dbReference type="ARBA" id="ARBA00022729"/>
    </source>
</evidence>
<dbReference type="SUPFAM" id="SSF51011">
    <property type="entry name" value="Glycosyl hydrolase domain"/>
    <property type="match status" value="2"/>
</dbReference>
<dbReference type="GO" id="GO:0006914">
    <property type="term" value="P:autophagy"/>
    <property type="evidence" value="ECO:0007669"/>
    <property type="project" value="UniProtKB-ARBA"/>
</dbReference>
<evidence type="ECO:0000256" key="18">
    <source>
        <dbReference type="ARBA" id="ARBA00048698"/>
    </source>
</evidence>
<feature type="chain" id="PRO_5043990690" description="Glucosylceramidase" evidence="24">
    <location>
        <begin position="23"/>
        <end position="1022"/>
    </location>
</feature>
<comment type="pathway">
    <text evidence="5">Lipid metabolism.</text>
</comment>
<comment type="catalytic activity">
    <reaction evidence="19">
        <text>a beta-D-xylosyl-(1&lt;-&gt;1')-N-acylsphing-4-enine + cholesterol = cholesteryl 3-beta-D-xyloside + an N-acylsphing-4-enine</text>
        <dbReference type="Rhea" id="RHEA:70239"/>
        <dbReference type="ChEBI" id="CHEBI:16113"/>
        <dbReference type="ChEBI" id="CHEBI:52639"/>
        <dbReference type="ChEBI" id="CHEBI:189067"/>
        <dbReference type="ChEBI" id="CHEBI:189068"/>
    </reaction>
    <physiologicalReaction direction="left-to-right" evidence="19">
        <dbReference type="Rhea" id="RHEA:70240"/>
    </physiologicalReaction>
</comment>
<evidence type="ECO:0000256" key="22">
    <source>
        <dbReference type="ARBA" id="ARBA00049516"/>
    </source>
</evidence>
<sequence>MRTRDALGVLFLILQGMVEARASRPCSPKFLSSHAMVCVCNATYCDTVEPVSLPDVGNFVKYTTSRDGQRLERSQGQIDARPGASVGILYAYNPSVQYQYIKGFGGALTDSAAINILNLSYAAENQLLRSYFSEEGLEYNLIRFPIGCSDFSTRPYSYDDRCVDDFELKCFELAPEDTKIRIPLLHRIMAHAERPLSLVSSPWTSPGWLRVNNKVQGISRIKGKPGDRYHKTLANYFISRHADVHLIILDDQRINLPYWAKQVLGNSTAAAFVSGIGIHWYVDVITPPGPTLDVTHRLYPDFFLLYTEACNGFLPSNVKVVLGNWERGTYYSRNILTNLNHFVTGWIDWNLALDMEGGPNWVDNLVDSPIIVNPLKDEFYKQPMFYHLGHFSKFIPEGSVRVGFTSRCLFDSCHLKTSAFLRPDGIGVVVVLNDWFFDIPFTIWDDQELSQELRSPDSYSVLPGNQHQLSKFWNKVFDRQISLTLGGWCLRGAMQTRDALGVLFLILQGMVEARASRPCSPKFLSSHAMVCVCNATYCDTVEPVSLPDVGNFVKYTTSRDGQRLERSQGQIDARPGASVGILYAYNPSVQYQYIKGFGGALTDSAAINILNLSYAAQNQLLRSYFSEEGLEYNLIRFPIGCSDFSTRPYSYDDRCVDDFELKCFELAPEDTKIRIPLLHRIMAHAERPLSLVSSPWTSPGWLRDNNKVQGKSRIKGKPGDRYHKTMANYFIRFLDEYAKNNITFWALSSQNEPLFAILLNLEDFPVNIFLPQHQRDFIIEDLGPALAASHHCDVQLIVLDDQRISLPYWANEVLGNSTAAAFVSGIGIHWYMDYFTPPGPTLDVTHRLYPDFFLLYTEACNGFLPSNVKVALGNWERGTRYSKNILTNLNHFVTGWIDWNLALDMEGGPNWVDNLVDSPIIVNPLKDEFYKQPMFYHLGHFSKFIPEGSVRVGFTSRCLFDSCHLKTSAFLRPDGIGVVVVLNDWFFNIPFTIWDDQQQLSKLWNKVFDRQISLALGGYADT</sequence>
<comment type="catalytic activity">
    <reaction evidence="15">
        <text>a beta-D-glucosyl-(1&lt;-&gt;1')-N-acylsphing-4-enine + cholesterol = cholesteryl 3-beta-D-glucoside + an N-acylsphing-4-enine</text>
        <dbReference type="Rhea" id="RHEA:58264"/>
        <dbReference type="ChEBI" id="CHEBI:16113"/>
        <dbReference type="ChEBI" id="CHEBI:17495"/>
        <dbReference type="ChEBI" id="CHEBI:22801"/>
        <dbReference type="ChEBI" id="CHEBI:52639"/>
    </reaction>
    <physiologicalReaction direction="left-to-right" evidence="15">
        <dbReference type="Rhea" id="RHEA:58265"/>
    </physiologicalReaction>
    <physiologicalReaction direction="right-to-left" evidence="15">
        <dbReference type="Rhea" id="RHEA:58266"/>
    </physiologicalReaction>
</comment>
<dbReference type="GO" id="GO:0016241">
    <property type="term" value="P:regulation of macroautophagy"/>
    <property type="evidence" value="ECO:0007669"/>
    <property type="project" value="UniProtKB-ARBA"/>
</dbReference>
<dbReference type="Pfam" id="PF02055">
    <property type="entry name" value="Glyco_hydro_30"/>
    <property type="match status" value="3"/>
</dbReference>
<dbReference type="GO" id="GO:0004348">
    <property type="term" value="F:glucosylceramidase activity"/>
    <property type="evidence" value="ECO:0007669"/>
    <property type="project" value="UniProtKB-EC"/>
</dbReference>
<evidence type="ECO:0000256" key="9">
    <source>
        <dbReference type="ARBA" id="ARBA00022919"/>
    </source>
</evidence>
<dbReference type="Proteomes" id="UP001474421">
    <property type="component" value="Unassembled WGS sequence"/>
</dbReference>
<evidence type="ECO:0000256" key="23">
    <source>
        <dbReference type="RuleBase" id="RU361188"/>
    </source>
</evidence>
<comment type="catalytic activity">
    <reaction evidence="18">
        <text>beta-D-glucosyl-N-dodecanoylsphing-4-enine + cholesterol = N-dodecanoylsphing-4-enine + cholesteryl 3-beta-D-glucoside</text>
        <dbReference type="Rhea" id="RHEA:70307"/>
        <dbReference type="ChEBI" id="CHEBI:16113"/>
        <dbReference type="ChEBI" id="CHEBI:17495"/>
        <dbReference type="ChEBI" id="CHEBI:72956"/>
        <dbReference type="ChEBI" id="CHEBI:76297"/>
    </reaction>
    <physiologicalReaction direction="left-to-right" evidence="18">
        <dbReference type="Rhea" id="RHEA:70308"/>
    </physiologicalReaction>
    <physiologicalReaction direction="right-to-left" evidence="18">
        <dbReference type="Rhea" id="RHEA:70309"/>
    </physiologicalReaction>
</comment>
<evidence type="ECO:0000313" key="27">
    <source>
        <dbReference type="EMBL" id="KAK9391089.1"/>
    </source>
</evidence>
<dbReference type="GO" id="GO:0005102">
    <property type="term" value="F:signaling receptor binding"/>
    <property type="evidence" value="ECO:0007669"/>
    <property type="project" value="UniProtKB-ARBA"/>
</dbReference>
<evidence type="ECO:0000256" key="16">
    <source>
        <dbReference type="ARBA" id="ARBA00048111"/>
    </source>
</evidence>
<dbReference type="GO" id="GO:0032006">
    <property type="term" value="P:regulation of TOR signaling"/>
    <property type="evidence" value="ECO:0007669"/>
    <property type="project" value="UniProtKB-ARBA"/>
</dbReference>
<evidence type="ECO:0000256" key="24">
    <source>
        <dbReference type="SAM" id="SignalP"/>
    </source>
</evidence>
<dbReference type="GO" id="GO:0042391">
    <property type="term" value="P:regulation of membrane potential"/>
    <property type="evidence" value="ECO:0007669"/>
    <property type="project" value="UniProtKB-ARBA"/>
</dbReference>
<evidence type="ECO:0000256" key="6">
    <source>
        <dbReference type="ARBA" id="ARBA00005382"/>
    </source>
</evidence>
<dbReference type="FunFam" id="3.20.20.80:FF:000030">
    <property type="entry name" value="Lysosomal acid glucosylceramidase"/>
    <property type="match status" value="1"/>
</dbReference>
<feature type="domain" description="Glycosyl hydrolase family 30 TIM-barrel" evidence="25">
    <location>
        <begin position="242"/>
        <end position="395"/>
    </location>
</feature>
<comment type="catalytic activity">
    <reaction evidence="21">
        <text>beta-D-glucosyl-N-octanoylsphing-4E-enine + cholesterol = N-octanoylsphing-4-enine + cholesteryl 3-beta-D-glucoside</text>
        <dbReference type="Rhea" id="RHEA:70303"/>
        <dbReference type="ChEBI" id="CHEBI:16113"/>
        <dbReference type="ChEBI" id="CHEBI:17495"/>
        <dbReference type="ChEBI" id="CHEBI:45815"/>
        <dbReference type="ChEBI" id="CHEBI:65222"/>
    </reaction>
    <physiologicalReaction direction="left-to-right" evidence="21">
        <dbReference type="Rhea" id="RHEA:70304"/>
    </physiologicalReaction>
    <physiologicalReaction direction="right-to-left" evidence="21">
        <dbReference type="Rhea" id="RHEA:70305"/>
    </physiologicalReaction>
</comment>
<evidence type="ECO:0000256" key="10">
    <source>
        <dbReference type="ARBA" id="ARBA00023098"/>
    </source>
</evidence>
<evidence type="ECO:0000256" key="12">
    <source>
        <dbReference type="ARBA" id="ARBA00033646"/>
    </source>
</evidence>
<feature type="domain" description="Glycosyl hydrolase family 30 TIM-barrel" evidence="25">
    <location>
        <begin position="101"/>
        <end position="238"/>
    </location>
</feature>
<protein>
    <recommendedName>
        <fullName evidence="23">Glucosylceramidase</fullName>
        <ecNumber evidence="23">3.2.1.45</ecNumber>
    </recommendedName>
</protein>
<evidence type="ECO:0000256" key="13">
    <source>
        <dbReference type="ARBA" id="ARBA00033698"/>
    </source>
</evidence>
<feature type="domain" description="Glycosyl hydrolase family 30 beta sandwich" evidence="26">
    <location>
        <begin position="948"/>
        <end position="1000"/>
    </location>
</feature>
<organism evidence="27 28">
    <name type="scientific">Crotalus adamanteus</name>
    <name type="common">Eastern diamondback rattlesnake</name>
    <dbReference type="NCBI Taxonomy" id="8729"/>
    <lineage>
        <taxon>Eukaryota</taxon>
        <taxon>Metazoa</taxon>
        <taxon>Chordata</taxon>
        <taxon>Craniata</taxon>
        <taxon>Vertebrata</taxon>
        <taxon>Euteleostomi</taxon>
        <taxon>Lepidosauria</taxon>
        <taxon>Squamata</taxon>
        <taxon>Bifurcata</taxon>
        <taxon>Unidentata</taxon>
        <taxon>Episquamata</taxon>
        <taxon>Toxicofera</taxon>
        <taxon>Serpentes</taxon>
        <taxon>Colubroidea</taxon>
        <taxon>Viperidae</taxon>
        <taxon>Crotalinae</taxon>
        <taxon>Crotalus</taxon>
    </lineage>
</organism>
<dbReference type="GO" id="GO:0042176">
    <property type="term" value="P:regulation of protein catabolic process"/>
    <property type="evidence" value="ECO:0007669"/>
    <property type="project" value="UniProtKB-ARBA"/>
</dbReference>
<dbReference type="AlphaFoldDB" id="A0AAW1ANK6"/>
<comment type="catalytic activity">
    <reaction evidence="16">
        <text>beta-D-glucosyl-(1&lt;-&gt;1)-N-octadecanoylsphing-4-enine + cholesterol = cholesteryl 3-beta-D-glucoside + N-octadecanoylsphing-4-enine</text>
        <dbReference type="Rhea" id="RHEA:70311"/>
        <dbReference type="ChEBI" id="CHEBI:16113"/>
        <dbReference type="ChEBI" id="CHEBI:17495"/>
        <dbReference type="ChEBI" id="CHEBI:72961"/>
        <dbReference type="ChEBI" id="CHEBI:84719"/>
    </reaction>
    <physiologicalReaction direction="left-to-right" evidence="16">
        <dbReference type="Rhea" id="RHEA:70312"/>
    </physiologicalReaction>
    <physiologicalReaction direction="right-to-left" evidence="16">
        <dbReference type="Rhea" id="RHEA:70313"/>
    </physiologicalReaction>
</comment>
<keyword evidence="8 23" id="KW-0378">Hydrolase</keyword>
<evidence type="ECO:0000256" key="14">
    <source>
        <dbReference type="ARBA" id="ARBA00033703"/>
    </source>
</evidence>
<dbReference type="SUPFAM" id="SSF51445">
    <property type="entry name" value="(Trans)glycosidases"/>
    <property type="match status" value="2"/>
</dbReference>
<dbReference type="GO" id="GO:0006680">
    <property type="term" value="P:glucosylceramide catabolic process"/>
    <property type="evidence" value="ECO:0007669"/>
    <property type="project" value="UniProtKB-ARBA"/>
</dbReference>
<comment type="caution">
    <text evidence="27">The sequence shown here is derived from an EMBL/GenBank/DDBJ whole genome shotgun (WGS) entry which is preliminary data.</text>
</comment>
<evidence type="ECO:0000256" key="11">
    <source>
        <dbReference type="ARBA" id="ARBA00033633"/>
    </source>
</evidence>
<feature type="signal peptide" evidence="24">
    <location>
        <begin position="1"/>
        <end position="22"/>
    </location>
</feature>
<feature type="domain" description="Glycosyl hydrolase family 30 beta sandwich" evidence="26">
    <location>
        <begin position="398"/>
        <end position="449"/>
    </location>
</feature>
<gene>
    <name evidence="27" type="ORF">NXF25_018419</name>
</gene>
<comment type="catalytic activity">
    <reaction evidence="20">
        <text>beta-D-glucosyl-(1&lt;-&gt;1')-N-(15Z-tetracosenoyl)-sphing-4-enine + cholesterol = N-(15Z-tetracosenoyl)-sphing-4-enine + cholesteryl 3-beta-D-glucoside</text>
        <dbReference type="Rhea" id="RHEA:70315"/>
        <dbReference type="ChEBI" id="CHEBI:16113"/>
        <dbReference type="ChEBI" id="CHEBI:17495"/>
        <dbReference type="ChEBI" id="CHEBI:74450"/>
        <dbReference type="ChEBI" id="CHEBI:76302"/>
    </reaction>
    <physiologicalReaction direction="left-to-right" evidence="20">
        <dbReference type="Rhea" id="RHEA:70316"/>
    </physiologicalReaction>
    <physiologicalReaction direction="right-to-left" evidence="20">
        <dbReference type="Rhea" id="RHEA:70317"/>
    </physiologicalReaction>
</comment>